<accession>A0A1L3ZMZ1</accession>
<dbReference type="AlphaFoldDB" id="A0A1L3ZMZ1"/>
<dbReference type="RefSeq" id="WP_072642179.1">
    <property type="nucleotide sequence ID" value="NZ_CP018232.1"/>
</dbReference>
<dbReference type="EMBL" id="CP018232">
    <property type="protein sequence ID" value="API56917.1"/>
    <property type="molecule type" value="Genomic_DNA"/>
</dbReference>
<sequence length="63" mass="6516">MTAFSKLIVQEVALSAVLAAGAVIGIPKLTDPNAAANYPLAIGVFLAMTATFVAYELFVKKSS</sequence>
<gene>
    <name evidence="1" type="ORF">BMW22_36465</name>
</gene>
<evidence type="ECO:0000313" key="2">
    <source>
        <dbReference type="Proteomes" id="UP000183050"/>
    </source>
</evidence>
<geneLocation type="plasmid" evidence="1 2">
    <name>unnamed4</name>
</geneLocation>
<evidence type="ECO:0000313" key="1">
    <source>
        <dbReference type="EMBL" id="API56917.1"/>
    </source>
</evidence>
<reference evidence="1 2" key="1">
    <citation type="submission" date="2016-11" db="EMBL/GenBank/DDBJ databases">
        <title>Rhizobium leguminosarum bv. viciae strain Vaf12 isolated from Vavilovia formosa root nodules from Russia, Dagestan.</title>
        <authorList>
            <person name="Kimeklis A."/>
        </authorList>
    </citation>
    <scope>NUCLEOTIDE SEQUENCE [LARGE SCALE GENOMIC DNA]</scope>
    <source>
        <strain evidence="1 2">Vaf-108</strain>
        <plasmid evidence="2">Plasmid unnamed4</plasmid>
    </source>
</reference>
<protein>
    <submittedName>
        <fullName evidence="1">Uncharacterized protein</fullName>
    </submittedName>
</protein>
<keyword evidence="1" id="KW-0614">Plasmid</keyword>
<name>A0A1L3ZMZ1_RHILE</name>
<organism evidence="1 2">
    <name type="scientific">Rhizobium leguminosarum</name>
    <dbReference type="NCBI Taxonomy" id="384"/>
    <lineage>
        <taxon>Bacteria</taxon>
        <taxon>Pseudomonadati</taxon>
        <taxon>Pseudomonadota</taxon>
        <taxon>Alphaproteobacteria</taxon>
        <taxon>Hyphomicrobiales</taxon>
        <taxon>Rhizobiaceae</taxon>
        <taxon>Rhizobium/Agrobacterium group</taxon>
        <taxon>Rhizobium</taxon>
    </lineage>
</organism>
<dbReference type="Proteomes" id="UP000183050">
    <property type="component" value="Plasmid unnamed4"/>
</dbReference>
<proteinExistence type="predicted"/>